<sequence length="79" mass="9737">MFFDALMRLPTHKPQPKHANKQDTMTAIPFRVQRRKRRTKKNEWIERIRREVASGRQLLPWREGWHPAIQRRDIYHPLI</sequence>
<proteinExistence type="predicted"/>
<comment type="caution">
    <text evidence="1">The sequence shown here is derived from an EMBL/GenBank/DDBJ whole genome shotgun (WGS) entry which is preliminary data.</text>
</comment>
<dbReference type="EMBL" id="MDYQ01000034">
    <property type="protein sequence ID" value="PRP86223.1"/>
    <property type="molecule type" value="Genomic_DNA"/>
</dbReference>
<dbReference type="Proteomes" id="UP000241769">
    <property type="component" value="Unassembled WGS sequence"/>
</dbReference>
<protein>
    <submittedName>
        <fullName evidence="1">Uncharacterized protein</fullName>
    </submittedName>
</protein>
<dbReference type="AlphaFoldDB" id="A0A2P6NQI6"/>
<dbReference type="InParanoid" id="A0A2P6NQI6"/>
<evidence type="ECO:0000313" key="1">
    <source>
        <dbReference type="EMBL" id="PRP86223.1"/>
    </source>
</evidence>
<keyword evidence="2" id="KW-1185">Reference proteome</keyword>
<organism evidence="1 2">
    <name type="scientific">Planoprotostelium fungivorum</name>
    <dbReference type="NCBI Taxonomy" id="1890364"/>
    <lineage>
        <taxon>Eukaryota</taxon>
        <taxon>Amoebozoa</taxon>
        <taxon>Evosea</taxon>
        <taxon>Variosea</taxon>
        <taxon>Cavosteliida</taxon>
        <taxon>Cavosteliaceae</taxon>
        <taxon>Planoprotostelium</taxon>
    </lineage>
</organism>
<evidence type="ECO:0000313" key="2">
    <source>
        <dbReference type="Proteomes" id="UP000241769"/>
    </source>
</evidence>
<gene>
    <name evidence="1" type="ORF">PROFUN_05739</name>
</gene>
<reference evidence="1 2" key="1">
    <citation type="journal article" date="2018" name="Genome Biol. Evol.">
        <title>Multiple Roots of Fruiting Body Formation in Amoebozoa.</title>
        <authorList>
            <person name="Hillmann F."/>
            <person name="Forbes G."/>
            <person name="Novohradska S."/>
            <person name="Ferling I."/>
            <person name="Riege K."/>
            <person name="Groth M."/>
            <person name="Westermann M."/>
            <person name="Marz M."/>
            <person name="Spaller T."/>
            <person name="Winckler T."/>
            <person name="Schaap P."/>
            <person name="Glockner G."/>
        </authorList>
    </citation>
    <scope>NUCLEOTIDE SEQUENCE [LARGE SCALE GENOMIC DNA]</scope>
    <source>
        <strain evidence="1 2">Jena</strain>
    </source>
</reference>
<accession>A0A2P6NQI6</accession>
<name>A0A2P6NQI6_9EUKA</name>